<organism evidence="1 2">
    <name type="scientific">Haematococcus lacustris</name>
    <name type="common">Green alga</name>
    <name type="synonym">Haematococcus pluvialis</name>
    <dbReference type="NCBI Taxonomy" id="44745"/>
    <lineage>
        <taxon>Eukaryota</taxon>
        <taxon>Viridiplantae</taxon>
        <taxon>Chlorophyta</taxon>
        <taxon>core chlorophytes</taxon>
        <taxon>Chlorophyceae</taxon>
        <taxon>CS clade</taxon>
        <taxon>Chlamydomonadales</taxon>
        <taxon>Haematococcaceae</taxon>
        <taxon>Haematococcus</taxon>
    </lineage>
</organism>
<protein>
    <submittedName>
        <fullName evidence="1">Uncharacterized protein</fullName>
    </submittedName>
</protein>
<evidence type="ECO:0000313" key="2">
    <source>
        <dbReference type="Proteomes" id="UP000485058"/>
    </source>
</evidence>
<sequence length="88" mass="9026">MPSIGMSATTCLADLRVGGNRYSPGQPRSAPRTTAELREELAGASAADASLSWCARPCGDAAVLQIFMMPTTPQSGWSATGVSLDVPG</sequence>
<name>A0A6A0ADT2_HAELA</name>
<proteinExistence type="predicted"/>
<dbReference type="AlphaFoldDB" id="A0A6A0ADT2"/>
<evidence type="ECO:0000313" key="1">
    <source>
        <dbReference type="EMBL" id="GFH31059.1"/>
    </source>
</evidence>
<dbReference type="EMBL" id="BLLF01005337">
    <property type="protein sequence ID" value="GFH31059.1"/>
    <property type="molecule type" value="Genomic_DNA"/>
</dbReference>
<reference evidence="1 2" key="1">
    <citation type="submission" date="2020-02" db="EMBL/GenBank/DDBJ databases">
        <title>Draft genome sequence of Haematococcus lacustris strain NIES-144.</title>
        <authorList>
            <person name="Morimoto D."/>
            <person name="Nakagawa S."/>
            <person name="Yoshida T."/>
            <person name="Sawayama S."/>
        </authorList>
    </citation>
    <scope>NUCLEOTIDE SEQUENCE [LARGE SCALE GENOMIC DNA]</scope>
    <source>
        <strain evidence="1 2">NIES-144</strain>
    </source>
</reference>
<keyword evidence="2" id="KW-1185">Reference proteome</keyword>
<accession>A0A6A0ADT2</accession>
<comment type="caution">
    <text evidence="1">The sequence shown here is derived from an EMBL/GenBank/DDBJ whole genome shotgun (WGS) entry which is preliminary data.</text>
</comment>
<dbReference type="Proteomes" id="UP000485058">
    <property type="component" value="Unassembled WGS sequence"/>
</dbReference>
<gene>
    <name evidence="1" type="ORF">HaLaN_30024</name>
</gene>